<dbReference type="CDD" id="cd12148">
    <property type="entry name" value="fungal_TF_MHR"/>
    <property type="match status" value="1"/>
</dbReference>
<keyword evidence="2" id="KW-0812">Transmembrane</keyword>
<dbReference type="AlphaFoldDB" id="A0A167VHB4"/>
<dbReference type="STRING" id="1081102.A0A167VHB4"/>
<organism evidence="3 4">
    <name type="scientific">Niveomyces insectorum RCEF 264</name>
    <dbReference type="NCBI Taxonomy" id="1081102"/>
    <lineage>
        <taxon>Eukaryota</taxon>
        <taxon>Fungi</taxon>
        <taxon>Dikarya</taxon>
        <taxon>Ascomycota</taxon>
        <taxon>Pezizomycotina</taxon>
        <taxon>Sordariomycetes</taxon>
        <taxon>Hypocreomycetidae</taxon>
        <taxon>Hypocreales</taxon>
        <taxon>Cordycipitaceae</taxon>
        <taxon>Niveomyces</taxon>
    </lineage>
</organism>
<dbReference type="OrthoDB" id="4870102at2759"/>
<reference evidence="3 4" key="1">
    <citation type="journal article" date="2016" name="Genome Biol. Evol.">
        <title>Divergent and convergent evolution of fungal pathogenicity.</title>
        <authorList>
            <person name="Shang Y."/>
            <person name="Xiao G."/>
            <person name="Zheng P."/>
            <person name="Cen K."/>
            <person name="Zhan S."/>
            <person name="Wang C."/>
        </authorList>
    </citation>
    <scope>NUCLEOTIDE SEQUENCE [LARGE SCALE GENOMIC DNA]</scope>
    <source>
        <strain evidence="3 4">RCEF 264</strain>
    </source>
</reference>
<dbReference type="EMBL" id="AZHD01000006">
    <property type="protein sequence ID" value="OAA62615.1"/>
    <property type="molecule type" value="Genomic_DNA"/>
</dbReference>
<dbReference type="Gene3D" id="2.120.10.30">
    <property type="entry name" value="TolB, C-terminal domain"/>
    <property type="match status" value="1"/>
</dbReference>
<feature type="region of interest" description="Disordered" evidence="1">
    <location>
        <begin position="1"/>
        <end position="24"/>
    </location>
</feature>
<evidence type="ECO:0000313" key="3">
    <source>
        <dbReference type="EMBL" id="OAA62615.1"/>
    </source>
</evidence>
<dbReference type="SUPFAM" id="SSF56112">
    <property type="entry name" value="Protein kinase-like (PK-like)"/>
    <property type="match status" value="1"/>
</dbReference>
<keyword evidence="4" id="KW-1185">Reference proteome</keyword>
<gene>
    <name evidence="3" type="ORF">SPI_04155</name>
</gene>
<comment type="caution">
    <text evidence="3">The sequence shown here is derived from an EMBL/GenBank/DDBJ whole genome shotgun (WGS) entry which is preliminary data.</text>
</comment>
<dbReference type="InterPro" id="IPR011042">
    <property type="entry name" value="6-blade_b-propeller_TolB-like"/>
</dbReference>
<feature type="transmembrane region" description="Helical" evidence="2">
    <location>
        <begin position="472"/>
        <end position="493"/>
    </location>
</feature>
<dbReference type="SUPFAM" id="SSF63829">
    <property type="entry name" value="Calcium-dependent phosphotriesterase"/>
    <property type="match status" value="1"/>
</dbReference>
<evidence type="ECO:0000313" key="4">
    <source>
        <dbReference type="Proteomes" id="UP000076874"/>
    </source>
</evidence>
<dbReference type="InterPro" id="IPR011009">
    <property type="entry name" value="Kinase-like_dom_sf"/>
</dbReference>
<sequence length="544" mass="62032">MEPRSPMPHDTSMPEERDDAEPLPVFKAPEFPPGFRYDRERVKLQSIPFLSNEPLAGPAGCKEFDFRRPRLRRCPFDINTINWKDATVLGYGMDGWVWRVRFGDGGPFALKLFWVAERPFHAEYFAVQRECQVVAHLQMIQAAVDQAAREGGARPVRINPASKTWLEAAANVFAFAEENRGRPAPDPEIDKGLVPLTKIPRMTQCYGWLRFDTDAILPRLPRRLRPHPIKIEKTQRWIEPGQPHIALVYEYVDDKPNDPAQVARVVDFMHCAGFCVASSPHGRNWKNSQLVDYSEFMGIYAYGWHTSRYKRLETEIFLRTTLQGPNDLIYGTRGNLYFTDQGQTGISDPTGKVYWLVPDGWLNTLVENGVWPNGLSPTPDEHGLHAQSKAPYKDSLTEQHHRCIFWERYILDRWSFGVLDWLFAVAEAHIAVDLPVDAYDETIAEDAPHSGRGLARPLAGDGFAICPYNKNALFRSSCTQVVYVVLCLAWYVMVQRENRRRDRVQSQLGLAGSTMTDEETRARILAGLQDETELRQLDDAGCIL</sequence>
<evidence type="ECO:0000256" key="1">
    <source>
        <dbReference type="SAM" id="MobiDB-lite"/>
    </source>
</evidence>
<accession>A0A167VHB4</accession>
<keyword evidence="2" id="KW-0472">Membrane</keyword>
<proteinExistence type="predicted"/>
<name>A0A167VHB4_9HYPO</name>
<keyword evidence="2" id="KW-1133">Transmembrane helix</keyword>
<evidence type="ECO:0000256" key="2">
    <source>
        <dbReference type="SAM" id="Phobius"/>
    </source>
</evidence>
<protein>
    <submittedName>
        <fullName evidence="3">Six-bladed beta-propeller, TolB-like protein</fullName>
    </submittedName>
</protein>
<dbReference type="Proteomes" id="UP000076874">
    <property type="component" value="Unassembled WGS sequence"/>
</dbReference>